<proteinExistence type="inferred from homology"/>
<dbReference type="KEGG" id="bov:BOV_1245"/>
<dbReference type="Gene3D" id="3.90.230.10">
    <property type="entry name" value="Creatinase/methionine aminopeptidase superfamily"/>
    <property type="match status" value="1"/>
</dbReference>
<feature type="binding site" evidence="6">
    <location>
        <position position="134"/>
    </location>
    <ligand>
        <name>a divalent metal cation</name>
        <dbReference type="ChEBI" id="CHEBI:60240"/>
        <label>1</label>
    </ligand>
</feature>
<dbReference type="InterPro" id="IPR000994">
    <property type="entry name" value="Pept_M24"/>
</dbReference>
<gene>
    <name evidence="6 9" type="primary">map</name>
    <name evidence="9" type="ordered locus">BOV_1245</name>
</gene>
<evidence type="ECO:0000256" key="3">
    <source>
        <dbReference type="ARBA" id="ARBA00022670"/>
    </source>
</evidence>
<evidence type="ECO:0000256" key="1">
    <source>
        <dbReference type="ARBA" id="ARBA00002521"/>
    </source>
</evidence>
<dbReference type="InterPro" id="IPR036005">
    <property type="entry name" value="Creatinase/aminopeptidase-like"/>
</dbReference>
<organism evidence="9 10">
    <name type="scientific">Brucella ovis (strain ATCC 25840 / 63/290 / NCTC 10512)</name>
    <dbReference type="NCBI Taxonomy" id="444178"/>
    <lineage>
        <taxon>Bacteria</taxon>
        <taxon>Pseudomonadati</taxon>
        <taxon>Pseudomonadota</taxon>
        <taxon>Alphaproteobacteria</taxon>
        <taxon>Hyphomicrobiales</taxon>
        <taxon>Brucellaceae</taxon>
        <taxon>Brucella/Ochrobactrum group</taxon>
        <taxon>Brucella</taxon>
    </lineage>
</organism>
<dbReference type="PROSITE" id="PS00680">
    <property type="entry name" value="MAP_1"/>
    <property type="match status" value="1"/>
</dbReference>
<evidence type="ECO:0000256" key="5">
    <source>
        <dbReference type="ARBA" id="ARBA00022801"/>
    </source>
</evidence>
<dbReference type="GO" id="GO:0004239">
    <property type="term" value="F:initiator methionyl aminopeptidase activity"/>
    <property type="evidence" value="ECO:0007669"/>
    <property type="project" value="UniProtKB-UniRule"/>
</dbReference>
<dbReference type="PRINTS" id="PR00599">
    <property type="entry name" value="MAPEPTIDASE"/>
</dbReference>
<dbReference type="SUPFAM" id="SSF55920">
    <property type="entry name" value="Creatinase/aminopeptidase"/>
    <property type="match status" value="1"/>
</dbReference>
<reference evidence="10" key="1">
    <citation type="journal article" date="2009" name="PLoS ONE">
        <title>Genome degradation in Brucella ovis corresponds with narrowing of its host range and tissue tropism.</title>
        <authorList>
            <person name="Tsolis R.M."/>
            <person name="Seshadri R."/>
            <person name="Santos R.L."/>
            <person name="Sangari F.J."/>
            <person name="Lobo J.M."/>
            <person name="de Jong M.F."/>
            <person name="Ren Q."/>
            <person name="Myers G."/>
            <person name="Brinkac L.M."/>
            <person name="Nelson W.C."/>
            <person name="Deboy R.T."/>
            <person name="Angiuoli S."/>
            <person name="Khouri H."/>
            <person name="Dimitrov G."/>
            <person name="Robinson J.R."/>
            <person name="Mulligan S."/>
            <person name="Walker R.L."/>
            <person name="Elzer P.E."/>
            <person name="Hassan K.A."/>
            <person name="Paulsen I.T."/>
        </authorList>
    </citation>
    <scope>NUCLEOTIDE SEQUENCE [LARGE SCALE GENOMIC DNA]</scope>
    <source>
        <strain evidence="10">ATCC 25840 / 63/290 / NCTC 10512</strain>
    </source>
</reference>
<dbReference type="EMBL" id="CP000708">
    <property type="protein sequence ID" value="ABQ60569.1"/>
    <property type="molecule type" value="Genomic_DNA"/>
</dbReference>
<keyword evidence="2 6" id="KW-0031">Aminopeptidase</keyword>
<keyword evidence="5 6" id="KW-0378">Hydrolase</keyword>
<dbReference type="CDD" id="cd01086">
    <property type="entry name" value="MetAP1"/>
    <property type="match status" value="1"/>
</dbReference>
<name>A0A0H3ANY4_BRUO2</name>
<accession>A0A0H3ANY4</accession>
<evidence type="ECO:0000259" key="8">
    <source>
        <dbReference type="Pfam" id="PF00557"/>
    </source>
</evidence>
<evidence type="ECO:0000256" key="2">
    <source>
        <dbReference type="ARBA" id="ARBA00022438"/>
    </source>
</evidence>
<dbReference type="NCBIfam" id="TIGR00500">
    <property type="entry name" value="met_pdase_I"/>
    <property type="match status" value="1"/>
</dbReference>
<dbReference type="InterPro" id="IPR001714">
    <property type="entry name" value="Pept_M24_MAP"/>
</dbReference>
<evidence type="ECO:0000256" key="4">
    <source>
        <dbReference type="ARBA" id="ARBA00022723"/>
    </source>
</evidence>
<evidence type="ECO:0000256" key="6">
    <source>
        <dbReference type="HAMAP-Rule" id="MF_01974"/>
    </source>
</evidence>
<keyword evidence="10" id="KW-1185">Reference proteome</keyword>
<evidence type="ECO:0000256" key="7">
    <source>
        <dbReference type="RuleBase" id="RU003653"/>
    </source>
</evidence>
<dbReference type="GO" id="GO:0005829">
    <property type="term" value="C:cytosol"/>
    <property type="evidence" value="ECO:0007669"/>
    <property type="project" value="TreeGrafter"/>
</dbReference>
<sequence length="299" mass="33132">MPHNGKWHRRHRAGANRGHETDRVMVTYIEATSAPVKYTGQIRLYGPEAFEAMRKVCNLTARCLDALNDIVKPGVTTNEIDRFVFEFGMDHDAFPATLNYRGYTKSTCTSINHVVCHGIPNDKPLREGDIVNIDVTYLLDGWHGDSSRMYAVGEIKRASERLLEVTYESLLRGIAAVKPGAKTGAIGAAIQTYAESERCSVVRDFCGHGVGRLFHDAPNILHYGTPNEGVEIKEGMIFTIEPMINLGKPHVKVLADGWTAVTRDRSLTAQYEHTVGVTRDGCEIFTLSPANIFGPPSMR</sequence>
<comment type="cofactor">
    <cofactor evidence="6">
        <name>Co(2+)</name>
        <dbReference type="ChEBI" id="CHEBI:48828"/>
    </cofactor>
    <cofactor evidence="6">
        <name>Zn(2+)</name>
        <dbReference type="ChEBI" id="CHEBI:29105"/>
    </cofactor>
    <cofactor evidence="6">
        <name>Mn(2+)</name>
        <dbReference type="ChEBI" id="CHEBI:29035"/>
    </cofactor>
    <cofactor evidence="6">
        <name>Fe(2+)</name>
        <dbReference type="ChEBI" id="CHEBI:29033"/>
    </cofactor>
    <text evidence="6">Binds 2 divalent metal cations per subunit. Has a high-affinity and a low affinity metal-binding site. The true nature of the physiological cofactor is under debate. The enzyme is active with cobalt, zinc, manganese or divalent iron ions. Most likely, methionine aminopeptidases function as mononuclear Fe(2+)-metalloproteases under physiological conditions, and the catalytically relevant metal-binding site has been assigned to the histidine-containing high-affinity site.</text>
</comment>
<dbReference type="HOGENOM" id="CLU_015857_0_0_5"/>
<comment type="subunit">
    <text evidence="6">Monomer.</text>
</comment>
<dbReference type="Proteomes" id="UP000006383">
    <property type="component" value="Chromosome I"/>
</dbReference>
<dbReference type="AlphaFoldDB" id="A0A0H3ANY4"/>
<feature type="binding site" evidence="6">
    <location>
        <position position="117"/>
    </location>
    <ligand>
        <name>substrate</name>
    </ligand>
</feature>
<evidence type="ECO:0000313" key="10">
    <source>
        <dbReference type="Proteomes" id="UP000006383"/>
    </source>
</evidence>
<feature type="binding site" evidence="6">
    <location>
        <position position="272"/>
    </location>
    <ligand>
        <name>a divalent metal cation</name>
        <dbReference type="ChEBI" id="CHEBI:60240"/>
        <label>2</label>
        <note>catalytic</note>
    </ligand>
</feature>
<feature type="domain" description="Peptidase M24" evidence="8">
    <location>
        <begin position="51"/>
        <end position="278"/>
    </location>
</feature>
<feature type="binding site" evidence="6">
    <location>
        <position position="241"/>
    </location>
    <ligand>
        <name>a divalent metal cation</name>
        <dbReference type="ChEBI" id="CHEBI:60240"/>
        <label>2</label>
        <note>catalytic</note>
    </ligand>
</feature>
<keyword evidence="4 6" id="KW-0479">Metal-binding</keyword>
<dbReference type="EC" id="3.4.11.18" evidence="6 7"/>
<comment type="function">
    <text evidence="1 6">Removes the N-terminal methionine from nascent proteins. The N-terminal methionine is often cleaved when the second residue in the primary sequence is small and uncharged (Met-Ala-, Cys, Gly, Pro, Ser, Thr, or Val). Requires deformylation of the N(alpha)-formylated initiator methionine before it can be hydrolyzed.</text>
</comment>
<dbReference type="PANTHER" id="PTHR43330">
    <property type="entry name" value="METHIONINE AMINOPEPTIDASE"/>
    <property type="match status" value="1"/>
</dbReference>
<feature type="binding site" evidence="6">
    <location>
        <position position="272"/>
    </location>
    <ligand>
        <name>a divalent metal cation</name>
        <dbReference type="ChEBI" id="CHEBI:60240"/>
        <label>1</label>
    </ligand>
</feature>
<protein>
    <recommendedName>
        <fullName evidence="6 7">Methionine aminopeptidase</fullName>
        <shortName evidence="6">MAP</shortName>
        <shortName evidence="6">MetAP</shortName>
        <ecNumber evidence="6 7">3.4.11.18</ecNumber>
    </recommendedName>
    <alternativeName>
        <fullName evidence="6">Peptidase M</fullName>
    </alternativeName>
</protein>
<feature type="binding site" evidence="6">
    <location>
        <position position="145"/>
    </location>
    <ligand>
        <name>a divalent metal cation</name>
        <dbReference type="ChEBI" id="CHEBI:60240"/>
        <label>1</label>
    </ligand>
</feature>
<dbReference type="Pfam" id="PF00557">
    <property type="entry name" value="Peptidase_M24"/>
    <property type="match status" value="1"/>
</dbReference>
<dbReference type="PANTHER" id="PTHR43330:SF27">
    <property type="entry name" value="METHIONINE AMINOPEPTIDASE"/>
    <property type="match status" value="1"/>
</dbReference>
<comment type="similarity">
    <text evidence="6">Belongs to the peptidase M24A family. Methionine aminopeptidase type 1 subfamily.</text>
</comment>
<dbReference type="GO" id="GO:0046872">
    <property type="term" value="F:metal ion binding"/>
    <property type="evidence" value="ECO:0007669"/>
    <property type="project" value="UniProtKB-UniRule"/>
</dbReference>
<dbReference type="GO" id="GO:0070006">
    <property type="term" value="F:metalloaminopeptidase activity"/>
    <property type="evidence" value="ECO:0007669"/>
    <property type="project" value="UniProtKB-UniRule"/>
</dbReference>
<feature type="binding site" evidence="6">
    <location>
        <position position="215"/>
    </location>
    <ligand>
        <name>substrate</name>
    </ligand>
</feature>
<keyword evidence="3 6" id="KW-0645">Protease</keyword>
<feature type="binding site" evidence="6">
    <location>
        <position position="145"/>
    </location>
    <ligand>
        <name>a divalent metal cation</name>
        <dbReference type="ChEBI" id="CHEBI:60240"/>
        <label>2</label>
        <note>catalytic</note>
    </ligand>
</feature>
<feature type="binding site" evidence="6">
    <location>
        <position position="208"/>
    </location>
    <ligand>
        <name>a divalent metal cation</name>
        <dbReference type="ChEBI" id="CHEBI:60240"/>
        <label>2</label>
        <note>catalytic</note>
    </ligand>
</feature>
<comment type="catalytic activity">
    <reaction evidence="6 7">
        <text>Release of N-terminal amino acids, preferentially methionine, from peptides and arylamides.</text>
        <dbReference type="EC" id="3.4.11.18"/>
    </reaction>
</comment>
<dbReference type="GO" id="GO:0006508">
    <property type="term" value="P:proteolysis"/>
    <property type="evidence" value="ECO:0007669"/>
    <property type="project" value="UniProtKB-KW"/>
</dbReference>
<evidence type="ECO:0000313" key="9">
    <source>
        <dbReference type="EMBL" id="ABQ60569.1"/>
    </source>
</evidence>
<dbReference type="InterPro" id="IPR002467">
    <property type="entry name" value="Pept_M24A_MAP1"/>
</dbReference>
<dbReference type="HAMAP" id="MF_01974">
    <property type="entry name" value="MetAP_1"/>
    <property type="match status" value="1"/>
</dbReference>